<dbReference type="RefSeq" id="XP_005710356.1">
    <property type="nucleotide sequence ID" value="XM_005710299.1"/>
</dbReference>
<dbReference type="EMBL" id="HG001693">
    <property type="protein sequence ID" value="CDF34442.1"/>
    <property type="molecule type" value="Genomic_DNA"/>
</dbReference>
<dbReference type="EMBL" id="HG002119">
    <property type="protein sequence ID" value="CDF40062.1"/>
    <property type="molecule type" value="Genomic_DNA"/>
</dbReference>
<gene>
    <name evidence="3" type="ORF">CHC_T00000642001</name>
    <name evidence="1" type="ORF">CHC_T00001850001</name>
    <name evidence="2" type="ORF">CHC_T00003140001</name>
</gene>
<evidence type="ECO:0000313" key="1">
    <source>
        <dbReference type="EMBL" id="CDF33020.1"/>
    </source>
</evidence>
<dbReference type="GeneID" id="17320540"/>
<dbReference type="RefSeq" id="XP_005712823.1">
    <property type="nucleotide sequence ID" value="XM_005712766.1"/>
</dbReference>
<reference evidence="2" key="3">
    <citation type="submission" date="2013-05" db="EMBL/GenBank/DDBJ databases">
        <authorList>
            <person name="Genoscope - CEA"/>
        </authorList>
    </citation>
    <scope>NUCLEOTIDE SEQUENCE</scope>
    <source>
        <strain evidence="2">Stackhouse</strain>
    </source>
</reference>
<dbReference type="GeneID" id="17321993"/>
<reference evidence="2" key="2">
    <citation type="journal article" date="2013" name="Proc. Natl. Acad. Sci. U.S.A.">
        <title>Genome structure and metabolic features in the red seaweed Chondrus crispus shed light on evolution of the Archaeplastida.</title>
        <authorList>
            <person name="Collen J."/>
            <person name="Porcel B."/>
            <person name="Carre W."/>
            <person name="Ball S.G."/>
            <person name="Chaparro C."/>
            <person name="Tonon T."/>
            <person name="Barbeyron T."/>
            <person name="Michel G."/>
            <person name="Noel B."/>
            <person name="Valentin K."/>
            <person name="Elias M."/>
            <person name="Artiguenave F."/>
            <person name="Arun A."/>
            <person name="Aury J.M."/>
            <person name="Barbosa-Neto J.F."/>
            <person name="Bothwell J.H."/>
            <person name="Bouget F.Y."/>
            <person name="Brillet L."/>
            <person name="Cabello-Hurtado F."/>
            <person name="Capella-Gutierrez S."/>
            <person name="Charrier B."/>
            <person name="Cladiere L."/>
            <person name="Cock J.M."/>
            <person name="Coelho S.M."/>
            <person name="Colleoni C."/>
            <person name="Czjzek M."/>
            <person name="Da Silva C."/>
            <person name="Delage L."/>
            <person name="Denoeud F."/>
            <person name="Deschamps P."/>
            <person name="Dittami S.M."/>
            <person name="Gabalden T."/>
            <person name="Gachon C.M."/>
            <person name="Groisillier A."/>
            <person name="Herve C."/>
            <person name="Jabbari K."/>
            <person name="Katinka M."/>
            <person name="Kloareg B."/>
            <person name="Kowalczyk N."/>
            <person name="Labadie K."/>
            <person name="Leblanc C."/>
            <person name="Lopez P.J."/>
            <person name="McLachlan D.H."/>
            <person name="Meslet-Cladiere L."/>
            <person name="Moustafa A."/>
            <person name="Nehr Z."/>
            <person name="Nyvall Collen P."/>
            <person name="Panaud O."/>
            <person name="Partensky F."/>
            <person name="Poulain J."/>
            <person name="Rensing S.A."/>
            <person name="Rousvoal S."/>
            <person name="Samson G."/>
            <person name="Symeonidi A."/>
            <person name="Weissenbach J."/>
            <person name="Zambounis A."/>
            <person name="Wincker P."/>
            <person name="Boyen C."/>
        </authorList>
    </citation>
    <scope>NUCLEOTIDE SEQUENCE [LARGE SCALE GENOMIC DNA]</scope>
    <source>
        <strain evidence="2">Stackhouse</strain>
    </source>
</reference>
<name>R7Q7E2_CHOCR</name>
<dbReference type="KEGG" id="ccp:CHC_T00001850001"/>
<keyword evidence="4" id="KW-1185">Reference proteome</keyword>
<dbReference type="Gramene" id="CDF34442">
    <property type="protein sequence ID" value="CDF34442"/>
    <property type="gene ID" value="CHC_T00003140001"/>
</dbReference>
<dbReference type="RefSeq" id="XP_005714261.1">
    <property type="nucleotide sequence ID" value="XM_005714204.1"/>
</dbReference>
<reference evidence="4" key="1">
    <citation type="journal article" date="2013" name="Proc. Natl. Acad. Sci. U.S.A.">
        <title>Genome structure and metabolic features in the red seaweed Chondrus crispus shed light on evolution of the Archaeplastida.</title>
        <authorList>
            <person name="Collen J."/>
            <person name="Porcel B."/>
            <person name="Carre W."/>
            <person name="Ball S.G."/>
            <person name="Chaparro C."/>
            <person name="Tonon T."/>
            <person name="Barbeyron T."/>
            <person name="Michel G."/>
            <person name="Noel B."/>
            <person name="Valentin K."/>
            <person name="Elias M."/>
            <person name="Artiguenave F."/>
            <person name="Arun A."/>
            <person name="Aury J.M."/>
            <person name="Barbosa-Neto J.F."/>
            <person name="Bothwell J.H."/>
            <person name="Bouget F.Y."/>
            <person name="Brillet L."/>
            <person name="Cabello-Hurtado F."/>
            <person name="Capella-Gutierrez S."/>
            <person name="Charrier B."/>
            <person name="Cladiere L."/>
            <person name="Cock J.M."/>
            <person name="Coelho S.M."/>
            <person name="Colleoni C."/>
            <person name="Czjzek M."/>
            <person name="Da Silva C."/>
            <person name="Delage L."/>
            <person name="Denoeud F."/>
            <person name="Deschamps P."/>
            <person name="Dittami S.M."/>
            <person name="Gabaldon T."/>
            <person name="Gachon C.M."/>
            <person name="Groisillier A."/>
            <person name="Herve C."/>
            <person name="Jabbari K."/>
            <person name="Katinka M."/>
            <person name="Kloareg B."/>
            <person name="Kowalczyk N."/>
            <person name="Labadie K."/>
            <person name="Leblanc C."/>
            <person name="Lopez P.J."/>
            <person name="McLachlan D.H."/>
            <person name="Meslet-Cladiere L."/>
            <person name="Moustafa A."/>
            <person name="Nehr Z."/>
            <person name="Nyvall Collen P."/>
            <person name="Panaud O."/>
            <person name="Partensky F."/>
            <person name="Poulain J."/>
            <person name="Rensing S.A."/>
            <person name="Rousvoal S."/>
            <person name="Samson G."/>
            <person name="Symeonidi A."/>
            <person name="Weissenbach J."/>
            <person name="Zambounis A."/>
            <person name="Wincker P."/>
            <person name="Boyen C."/>
        </authorList>
    </citation>
    <scope>NUCLEOTIDE SEQUENCE [LARGE SCALE GENOMIC DNA]</scope>
    <source>
        <strain evidence="4">cv. Stackhouse</strain>
    </source>
</reference>
<evidence type="ECO:0000313" key="4">
    <source>
        <dbReference type="Proteomes" id="UP000012073"/>
    </source>
</evidence>
<dbReference type="Gramene" id="CDF33020">
    <property type="protein sequence ID" value="CDF33020"/>
    <property type="gene ID" value="CHC_T00001850001"/>
</dbReference>
<dbReference type="EMBL" id="HG001630">
    <property type="protein sequence ID" value="CDF33020.1"/>
    <property type="molecule type" value="Genomic_DNA"/>
</dbReference>
<sequence>MTPRIANKCKLEPPAHLQNHTLAGMGRSRTVSKADRRFEKAVAAVDRHGASRRKAATIAKKGEGARWF</sequence>
<accession>R7Q7E2</accession>
<dbReference type="Gramene" id="CDF40062">
    <property type="protein sequence ID" value="CDF40062"/>
    <property type="gene ID" value="CHC_T00000642001"/>
</dbReference>
<proteinExistence type="predicted"/>
<evidence type="ECO:0000313" key="3">
    <source>
        <dbReference type="EMBL" id="CDF40062.1"/>
    </source>
</evidence>
<dbReference type="GeneID" id="17318078"/>
<protein>
    <submittedName>
        <fullName evidence="2">Uncharacterized protein</fullName>
    </submittedName>
</protein>
<dbReference type="KEGG" id="ccp:CHC_T00003140001"/>
<dbReference type="AlphaFoldDB" id="R7Q7E2"/>
<dbReference type="KEGG" id="ccp:CHC_T00000642001"/>
<evidence type="ECO:0000313" key="2">
    <source>
        <dbReference type="EMBL" id="CDF34442.1"/>
    </source>
</evidence>
<dbReference type="Proteomes" id="UP000012073">
    <property type="component" value="Unassembled WGS sequence"/>
</dbReference>
<organism evidence="2 4">
    <name type="scientific">Chondrus crispus</name>
    <name type="common">Carrageen Irish moss</name>
    <name type="synonym">Polymorpha crispa</name>
    <dbReference type="NCBI Taxonomy" id="2769"/>
    <lineage>
        <taxon>Eukaryota</taxon>
        <taxon>Rhodophyta</taxon>
        <taxon>Florideophyceae</taxon>
        <taxon>Rhodymeniophycidae</taxon>
        <taxon>Gigartinales</taxon>
        <taxon>Gigartinaceae</taxon>
        <taxon>Chondrus</taxon>
    </lineage>
</organism>